<comment type="caution">
    <text evidence="9">The sequence shown here is derived from an EMBL/GenBank/DDBJ whole genome shotgun (WGS) entry which is preliminary data.</text>
</comment>
<dbReference type="OrthoDB" id="9798540at2"/>
<sequence length="373" mass="38406">MLDLLDYDFMRRALLAALLVGIAAPLVGVFLVQRGLSLVGDGIGHVAFAGVAVGLVTQSSPIWVALLFAAAGGIIIELVRANGRTNGDVALALMFYGGIALGVVVISAAPRAGTTMTSYLFGAITTTTAADLAVFAALTLGVLAVTGVLRARLFAVANDPEYARAAGLPVLALNITLSVLTAVTVVVSMRVVGLLLISALMIVPTATAQLLARSFRATTVIAVLIGVLCSVGGVAASFTLQTPSGGTIVLGAIAIFAVVAAVDTVRRRVAGRRDARHGHDGPGQHRHAHQHGDGCGHEVVEHDGHRDYLHDGHLHSPHGDHYDEHDIRSGRIEPVGATTGAQPVVSAPVRREQGAPAAPNRAAGPADGEQEVR</sequence>
<feature type="region of interest" description="Disordered" evidence="7">
    <location>
        <begin position="334"/>
        <end position="373"/>
    </location>
</feature>
<evidence type="ECO:0000256" key="3">
    <source>
        <dbReference type="ARBA" id="ARBA00022692"/>
    </source>
</evidence>
<evidence type="ECO:0000256" key="1">
    <source>
        <dbReference type="ARBA" id="ARBA00004141"/>
    </source>
</evidence>
<dbReference type="InterPro" id="IPR037294">
    <property type="entry name" value="ABC_BtuC-like"/>
</dbReference>
<dbReference type="CDD" id="cd06550">
    <property type="entry name" value="TM_ABC_iron-siderophores_like"/>
    <property type="match status" value="1"/>
</dbReference>
<feature type="transmembrane region" description="Helical" evidence="8">
    <location>
        <begin position="246"/>
        <end position="265"/>
    </location>
</feature>
<name>K6W719_9MICO</name>
<organism evidence="9 10">
    <name type="scientific">Kineosphaera limosa NBRC 100340</name>
    <dbReference type="NCBI Taxonomy" id="1184609"/>
    <lineage>
        <taxon>Bacteria</taxon>
        <taxon>Bacillati</taxon>
        <taxon>Actinomycetota</taxon>
        <taxon>Actinomycetes</taxon>
        <taxon>Micrococcales</taxon>
        <taxon>Dermatophilaceae</taxon>
        <taxon>Kineosphaera</taxon>
    </lineage>
</organism>
<evidence type="ECO:0000256" key="7">
    <source>
        <dbReference type="SAM" id="MobiDB-lite"/>
    </source>
</evidence>
<proteinExistence type="inferred from homology"/>
<dbReference type="PANTHER" id="PTHR30477">
    <property type="entry name" value="ABC-TRANSPORTER METAL-BINDING PROTEIN"/>
    <property type="match status" value="1"/>
</dbReference>
<feature type="transmembrane region" description="Helical" evidence="8">
    <location>
        <begin position="165"/>
        <end position="187"/>
    </location>
</feature>
<reference evidence="9 10" key="1">
    <citation type="submission" date="2012-08" db="EMBL/GenBank/DDBJ databases">
        <title>Whole genome shotgun sequence of Kineosphaera limosa NBRC 100340.</title>
        <authorList>
            <person name="Yoshida I."/>
            <person name="Isaki S."/>
            <person name="Hosoyama A."/>
            <person name="Tsuchikane K."/>
            <person name="Katsumata H."/>
            <person name="Ando Y."/>
            <person name="Ohji S."/>
            <person name="Hamada M."/>
            <person name="Tamura T."/>
            <person name="Yamazoe A."/>
            <person name="Yamazaki S."/>
            <person name="Fujita N."/>
        </authorList>
    </citation>
    <scope>NUCLEOTIDE SEQUENCE [LARGE SCALE GENOMIC DNA]</scope>
    <source>
        <strain evidence="9 10">NBRC 100340</strain>
    </source>
</reference>
<evidence type="ECO:0000256" key="5">
    <source>
        <dbReference type="ARBA" id="ARBA00023136"/>
    </source>
</evidence>
<dbReference type="PANTHER" id="PTHR30477:SF0">
    <property type="entry name" value="METAL TRANSPORT SYSTEM MEMBRANE PROTEIN TM_0125-RELATED"/>
    <property type="match status" value="1"/>
</dbReference>
<dbReference type="GO" id="GO:0010043">
    <property type="term" value="P:response to zinc ion"/>
    <property type="evidence" value="ECO:0007669"/>
    <property type="project" value="TreeGrafter"/>
</dbReference>
<evidence type="ECO:0000313" key="9">
    <source>
        <dbReference type="EMBL" id="GAB94990.1"/>
    </source>
</evidence>
<keyword evidence="3 6" id="KW-0812">Transmembrane</keyword>
<feature type="compositionally biased region" description="Basic and acidic residues" evidence="7">
    <location>
        <begin position="290"/>
        <end position="299"/>
    </location>
</feature>
<protein>
    <submittedName>
        <fullName evidence="9">Putative metal ABC transporter permease protein</fullName>
    </submittedName>
</protein>
<feature type="transmembrane region" description="Helical" evidence="8">
    <location>
        <begin position="91"/>
        <end position="112"/>
    </location>
</feature>
<keyword evidence="5 8" id="KW-0472">Membrane</keyword>
<evidence type="ECO:0000256" key="2">
    <source>
        <dbReference type="ARBA" id="ARBA00008034"/>
    </source>
</evidence>
<dbReference type="RefSeq" id="WP_006591522.1">
    <property type="nucleotide sequence ID" value="NZ_BAHD01000015.1"/>
</dbReference>
<keyword evidence="6" id="KW-0813">Transport</keyword>
<gene>
    <name evidence="9" type="ORF">KILIM_015_00500</name>
</gene>
<feature type="compositionally biased region" description="Basic and acidic residues" evidence="7">
    <location>
        <begin position="271"/>
        <end position="283"/>
    </location>
</feature>
<dbReference type="SUPFAM" id="SSF81345">
    <property type="entry name" value="ABC transporter involved in vitamin B12 uptake, BtuC"/>
    <property type="match status" value="1"/>
</dbReference>
<dbReference type="STRING" id="1184609.KILIM_015_00500"/>
<dbReference type="GO" id="GO:0043190">
    <property type="term" value="C:ATP-binding cassette (ABC) transporter complex"/>
    <property type="evidence" value="ECO:0007669"/>
    <property type="project" value="InterPro"/>
</dbReference>
<comment type="similarity">
    <text evidence="2 6">Belongs to the ABC-3 integral membrane protein family.</text>
</comment>
<dbReference type="Gene3D" id="1.10.3470.10">
    <property type="entry name" value="ABC transporter involved in vitamin B12 uptake, BtuC"/>
    <property type="match status" value="1"/>
</dbReference>
<feature type="region of interest" description="Disordered" evidence="7">
    <location>
        <begin position="271"/>
        <end position="299"/>
    </location>
</feature>
<keyword evidence="4 8" id="KW-1133">Transmembrane helix</keyword>
<feature type="transmembrane region" description="Helical" evidence="8">
    <location>
        <begin position="132"/>
        <end position="153"/>
    </location>
</feature>
<dbReference type="Proteomes" id="UP000008366">
    <property type="component" value="Unassembled WGS sequence"/>
</dbReference>
<dbReference type="EMBL" id="BAHD01000015">
    <property type="protein sequence ID" value="GAB94990.1"/>
    <property type="molecule type" value="Genomic_DNA"/>
</dbReference>
<comment type="subcellular location">
    <subcellularLocation>
        <location evidence="6">Cell membrane</location>
        <topology evidence="6">Multi-pass membrane protein</topology>
    </subcellularLocation>
    <subcellularLocation>
        <location evidence="1">Membrane</location>
        <topology evidence="1">Multi-pass membrane protein</topology>
    </subcellularLocation>
</comment>
<dbReference type="InterPro" id="IPR001626">
    <property type="entry name" value="ABC_TroCD"/>
</dbReference>
<dbReference type="GO" id="GO:0055085">
    <property type="term" value="P:transmembrane transport"/>
    <property type="evidence" value="ECO:0007669"/>
    <property type="project" value="InterPro"/>
</dbReference>
<feature type="transmembrane region" description="Helical" evidence="8">
    <location>
        <begin position="193"/>
        <end position="212"/>
    </location>
</feature>
<feature type="transmembrane region" description="Helical" evidence="8">
    <location>
        <begin position="219"/>
        <end position="240"/>
    </location>
</feature>
<feature type="transmembrane region" description="Helical" evidence="8">
    <location>
        <begin position="12"/>
        <end position="31"/>
    </location>
</feature>
<evidence type="ECO:0000256" key="6">
    <source>
        <dbReference type="RuleBase" id="RU003943"/>
    </source>
</evidence>
<accession>K6W719</accession>
<evidence type="ECO:0000313" key="10">
    <source>
        <dbReference type="Proteomes" id="UP000008366"/>
    </source>
</evidence>
<evidence type="ECO:0000256" key="4">
    <source>
        <dbReference type="ARBA" id="ARBA00022989"/>
    </source>
</evidence>
<keyword evidence="10" id="KW-1185">Reference proteome</keyword>
<dbReference type="eggNOG" id="COG1108">
    <property type="taxonomic scope" value="Bacteria"/>
</dbReference>
<dbReference type="Pfam" id="PF00950">
    <property type="entry name" value="ABC-3"/>
    <property type="match status" value="1"/>
</dbReference>
<feature type="region of interest" description="Disordered" evidence="7">
    <location>
        <begin position="307"/>
        <end position="326"/>
    </location>
</feature>
<evidence type="ECO:0000256" key="8">
    <source>
        <dbReference type="SAM" id="Phobius"/>
    </source>
</evidence>
<feature type="compositionally biased region" description="Low complexity" evidence="7">
    <location>
        <begin position="354"/>
        <end position="367"/>
    </location>
</feature>
<dbReference type="AlphaFoldDB" id="K6W719"/>